<feature type="coiled-coil region" evidence="1">
    <location>
        <begin position="21"/>
        <end position="55"/>
    </location>
</feature>
<organism evidence="3 4">
    <name type="scientific">Jaminaea rosea</name>
    <dbReference type="NCBI Taxonomy" id="1569628"/>
    <lineage>
        <taxon>Eukaryota</taxon>
        <taxon>Fungi</taxon>
        <taxon>Dikarya</taxon>
        <taxon>Basidiomycota</taxon>
        <taxon>Ustilaginomycotina</taxon>
        <taxon>Exobasidiomycetes</taxon>
        <taxon>Microstromatales</taxon>
        <taxon>Microstromatales incertae sedis</taxon>
        <taxon>Jaminaea</taxon>
    </lineage>
</organism>
<keyword evidence="1" id="KW-0175">Coiled coil</keyword>
<accession>A0A316UNZ5</accession>
<name>A0A316UNZ5_9BASI</name>
<dbReference type="GO" id="GO:0000146">
    <property type="term" value="F:microfilament motor activity"/>
    <property type="evidence" value="ECO:0007669"/>
    <property type="project" value="TreeGrafter"/>
</dbReference>
<dbReference type="Proteomes" id="UP000245884">
    <property type="component" value="Unassembled WGS sequence"/>
</dbReference>
<feature type="region of interest" description="Disordered" evidence="2">
    <location>
        <begin position="464"/>
        <end position="490"/>
    </location>
</feature>
<feature type="compositionally biased region" description="Gly residues" evidence="2">
    <location>
        <begin position="850"/>
        <end position="862"/>
    </location>
</feature>
<dbReference type="PANTHER" id="PTHR45615:SF40">
    <property type="entry name" value="MYOSIN HEAVY CHAIN, NON-MUSCLE"/>
    <property type="match status" value="1"/>
</dbReference>
<keyword evidence="4" id="KW-1185">Reference proteome</keyword>
<dbReference type="GO" id="GO:0051015">
    <property type="term" value="F:actin filament binding"/>
    <property type="evidence" value="ECO:0007669"/>
    <property type="project" value="TreeGrafter"/>
</dbReference>
<feature type="compositionally biased region" description="Low complexity" evidence="2">
    <location>
        <begin position="708"/>
        <end position="720"/>
    </location>
</feature>
<proteinExistence type="predicted"/>
<dbReference type="PANTHER" id="PTHR45615">
    <property type="entry name" value="MYOSIN HEAVY CHAIN, NON-MUSCLE"/>
    <property type="match status" value="1"/>
</dbReference>
<evidence type="ECO:0000313" key="4">
    <source>
        <dbReference type="Proteomes" id="UP000245884"/>
    </source>
</evidence>
<gene>
    <name evidence="3" type="ORF">BDZ90DRAFT_275243</name>
</gene>
<dbReference type="RefSeq" id="XP_025361100.1">
    <property type="nucleotide sequence ID" value="XM_025508869.1"/>
</dbReference>
<evidence type="ECO:0000313" key="3">
    <source>
        <dbReference type="EMBL" id="PWN26488.1"/>
    </source>
</evidence>
<dbReference type="GO" id="GO:0016460">
    <property type="term" value="C:myosin II complex"/>
    <property type="evidence" value="ECO:0007669"/>
    <property type="project" value="TreeGrafter"/>
</dbReference>
<sequence>MLIGKQSRDLLDNIGAVARERDELKHRTESLHLTIEALEKKIFSREKELDAMRLNTREMVRKAQGVMQVADEVKSDCFAQQVSYRVAVEQLREEKSLLQEERKTFADFLNGDDDGSLCSVKRTIEHIRAQGIEPFRLTSQSLNDIKAAYNKEKENAQQAQYDRAYERERVKELTTELHKSATKYEAKTAELTTMLKQVEELKAERRILEQREDDFLVFKAEAIDKSKEQATQLIAASEREGKLRGRIEDAEKLLGEKEKEKVDLKRQHVDMERRLATTQTHLEDKQEELEELEDQLEQQREELNEQADEITKLSNDKEELQKKVKEAQQTIDFHQKSISALTDSRNESTDEIRHLKRKLQDYEEDHLTRQRNDVHIDTLKQQLDELRASKSHSEEELSRIRLEDMQKGYRLEQAQQQESRLRTDVDAARAREAKLRDEMEQGNAERNNLLRQIQGIESQLAKARDQADKARGDAAEHKHGLMESRANEDRLRAEATSAKLEVERVKEASRLLDEERARGVAALVAEQQKVGQYEVDKAAVQRARANVVARYEAKELELWEMELLDHADSRRYTELREQLAEKDKVAKTMSIRIKEVQADLNDTRSLLEASRKQSAGLHRALATAQAQANAAGGGRSYGVGDGVGAGLSSKTTDIPRSKTKSKVSARRTRRGYTVALIDSLPLPLRMKMGLAMGGGMASTYGHRTPSMYRASRMSRAPSSSDAERRDGGRDDEDEESPKQRGRQRDRTPSKMSQDGDSDNRARHRAAAATQESGEGNESVEAVRGSMPPPASSSILGRSSDTRKTRRSQRNGGETASFSASTAGESASIDISTVGRSGRSQAEAESTPMGGDVGGMGQGGHGESTGRAGSANSKKSEVMKGRKKVSKA</sequence>
<feature type="compositionally biased region" description="Basic and acidic residues" evidence="2">
    <location>
        <begin position="736"/>
        <end position="748"/>
    </location>
</feature>
<feature type="compositionally biased region" description="Polar residues" evidence="2">
    <location>
        <begin position="809"/>
        <end position="843"/>
    </location>
</feature>
<dbReference type="AlphaFoldDB" id="A0A316UNZ5"/>
<evidence type="ECO:0000256" key="2">
    <source>
        <dbReference type="SAM" id="MobiDB-lite"/>
    </source>
</evidence>
<dbReference type="GO" id="GO:0005737">
    <property type="term" value="C:cytoplasm"/>
    <property type="evidence" value="ECO:0007669"/>
    <property type="project" value="TreeGrafter"/>
</dbReference>
<reference evidence="3 4" key="1">
    <citation type="journal article" date="2018" name="Mol. Biol. Evol.">
        <title>Broad Genomic Sampling Reveals a Smut Pathogenic Ancestry of the Fungal Clade Ustilaginomycotina.</title>
        <authorList>
            <person name="Kijpornyongpan T."/>
            <person name="Mondo S.J."/>
            <person name="Barry K."/>
            <person name="Sandor L."/>
            <person name="Lee J."/>
            <person name="Lipzen A."/>
            <person name="Pangilinan J."/>
            <person name="LaButti K."/>
            <person name="Hainaut M."/>
            <person name="Henrissat B."/>
            <person name="Grigoriev I.V."/>
            <person name="Spatafora J.W."/>
            <person name="Aime M.C."/>
        </authorList>
    </citation>
    <scope>NUCLEOTIDE SEQUENCE [LARGE SCALE GENOMIC DNA]</scope>
    <source>
        <strain evidence="3 4">MCA 5214</strain>
    </source>
</reference>
<dbReference type="STRING" id="1569628.A0A316UNZ5"/>
<protein>
    <submittedName>
        <fullName evidence="3">Uncharacterized protein</fullName>
    </submittedName>
</protein>
<evidence type="ECO:0000256" key="1">
    <source>
        <dbReference type="SAM" id="Coils"/>
    </source>
</evidence>
<feature type="region of interest" description="Disordered" evidence="2">
    <location>
        <begin position="708"/>
        <end position="887"/>
    </location>
</feature>
<dbReference type="GO" id="GO:0032982">
    <property type="term" value="C:myosin filament"/>
    <property type="evidence" value="ECO:0007669"/>
    <property type="project" value="TreeGrafter"/>
</dbReference>
<dbReference type="EMBL" id="KZ819671">
    <property type="protein sequence ID" value="PWN26488.1"/>
    <property type="molecule type" value="Genomic_DNA"/>
</dbReference>
<dbReference type="GeneID" id="37030692"/>